<dbReference type="SUPFAM" id="SSF52058">
    <property type="entry name" value="L domain-like"/>
    <property type="match status" value="2"/>
</dbReference>
<keyword evidence="6" id="KW-1185">Reference proteome</keyword>
<reference evidence="5 6" key="1">
    <citation type="journal article" date="2017" name="Plant Biotechnol. J.">
        <title>A comprehensive draft genome sequence for lupin (Lupinus angustifolius), an emerging health food: insights into plant-microbe interactions and legume evolution.</title>
        <authorList>
            <person name="Hane J.K."/>
            <person name="Ming Y."/>
            <person name="Kamphuis L.G."/>
            <person name="Nelson M.N."/>
            <person name="Garg G."/>
            <person name="Atkins C.A."/>
            <person name="Bayer P.E."/>
            <person name="Bravo A."/>
            <person name="Bringans S."/>
            <person name="Cannon S."/>
            <person name="Edwards D."/>
            <person name="Foley R."/>
            <person name="Gao L.L."/>
            <person name="Harrison M.J."/>
            <person name="Huang W."/>
            <person name="Hurgobin B."/>
            <person name="Li S."/>
            <person name="Liu C.W."/>
            <person name="McGrath A."/>
            <person name="Morahan G."/>
            <person name="Murray J."/>
            <person name="Weller J."/>
            <person name="Jian J."/>
            <person name="Singh K.B."/>
        </authorList>
    </citation>
    <scope>NUCLEOTIDE SEQUENCE [LARGE SCALE GENOMIC DNA]</scope>
    <source>
        <strain evidence="6">cv. Tanjil</strain>
        <tissue evidence="5">Whole plant</tissue>
    </source>
</reference>
<dbReference type="AlphaFoldDB" id="A0A1J7GJ05"/>
<evidence type="ECO:0000256" key="3">
    <source>
        <dbReference type="ARBA" id="ARBA00023027"/>
    </source>
</evidence>
<accession>A0A1J7GJ05</accession>
<keyword evidence="2" id="KW-0677">Repeat</keyword>
<dbReference type="Pfam" id="PF23598">
    <property type="entry name" value="LRR_14"/>
    <property type="match status" value="2"/>
</dbReference>
<evidence type="ECO:0000256" key="1">
    <source>
        <dbReference type="ARBA" id="ARBA00022614"/>
    </source>
</evidence>
<evidence type="ECO:0000256" key="2">
    <source>
        <dbReference type="ARBA" id="ARBA00022737"/>
    </source>
</evidence>
<sequence>MTMSSPSESDVMSPTPGAFRLRWDVFLSFRGTDTRESFIKSLYDSLHAHGVRAFRDDDGLDRGDEIAPSLLEAIDDSAASIVIISSDYASSHWCLEELAKICECKRLVLPVFYRVDPSHVRKQLGPFEVGFRSHESRFKNQIEKVEKWREAMKKIGGVAGFVFNNNSDKDNLIQRLVQRVLKELSNTPMSVGEFTVGLDDRVEKALKLLKVESNGVKVLGLYGMGGVAEKNEEVILHTEAFEPMVSLRLLQINNLRMKGKFLPAELKCLQWRGCPLEYISLETWPRELAVLDLSNSKKLENFWGWKGYKVPENLMVLNLSYCIQLASIPDLSGCGHLEKIVLENCISLTRIHESFGSLITLRSLNLTRCSNLIELPSDVSGLKHLESLYLSGCLKLKALPENIGSLKSLKTLLADNTAIKEMPESIFGLTKLEQLILDGCQHLTRLPNCIGHLSSLEELSLNDSGLEELSNTIGSLKNLDRLSLMCKSLTVIPDSIGNLISLTELWVNRSAIRELPSSIGSLSYLRELSVGNCEFLSKLPDSIEALASLVELQLNGTAITYLPDQIGEMKLLRKLEMMNCSNLESLPESIGNLASLVTLNIFNGKIRELPESFGSLENLVNLRLNKCKMLRMLPASIGNLKSLYHFFMEETALSDLPESFGMLSSLRTLIMAKRPALVTYNNSILAEPEVLVSIHNLNYFVLPSSFCNLTMLIELDARAWNICGKIPDDFEKLSSLETLKLGQNNFHTLPSSLKGLSVLKNLQLPNCNELIFLPPLPSSLIELNVENCFALESIHDISNLESLQELKLTNCVKVMDIPGLESLKSLRRLYLSGCSACSSHVSKRLSKVGIFSSPSLIILE</sequence>
<dbReference type="InterPro" id="IPR003591">
    <property type="entry name" value="Leu-rich_rpt_typical-subtyp"/>
</dbReference>
<keyword evidence="1" id="KW-0433">Leucine-rich repeat</keyword>
<dbReference type="SUPFAM" id="SSF52200">
    <property type="entry name" value="Toll/Interleukin receptor TIR domain"/>
    <property type="match status" value="1"/>
</dbReference>
<organism evidence="5 6">
    <name type="scientific">Lupinus angustifolius</name>
    <name type="common">Narrow-leaved blue lupine</name>
    <dbReference type="NCBI Taxonomy" id="3871"/>
    <lineage>
        <taxon>Eukaryota</taxon>
        <taxon>Viridiplantae</taxon>
        <taxon>Streptophyta</taxon>
        <taxon>Embryophyta</taxon>
        <taxon>Tracheophyta</taxon>
        <taxon>Spermatophyta</taxon>
        <taxon>Magnoliopsida</taxon>
        <taxon>eudicotyledons</taxon>
        <taxon>Gunneridae</taxon>
        <taxon>Pentapetalae</taxon>
        <taxon>rosids</taxon>
        <taxon>fabids</taxon>
        <taxon>Fabales</taxon>
        <taxon>Fabaceae</taxon>
        <taxon>Papilionoideae</taxon>
        <taxon>50 kb inversion clade</taxon>
        <taxon>genistoids sensu lato</taxon>
        <taxon>core genistoids</taxon>
        <taxon>Genisteae</taxon>
        <taxon>Lupinus</taxon>
    </lineage>
</organism>
<dbReference type="InterPro" id="IPR055414">
    <property type="entry name" value="LRR_R13L4/SHOC2-like"/>
</dbReference>
<dbReference type="Gramene" id="OIV89660">
    <property type="protein sequence ID" value="OIV89660"/>
    <property type="gene ID" value="TanjilG_09384"/>
</dbReference>
<evidence type="ECO:0000313" key="5">
    <source>
        <dbReference type="EMBL" id="OIV89660.1"/>
    </source>
</evidence>
<dbReference type="Proteomes" id="UP000188354">
    <property type="component" value="Unassembled WGS sequence"/>
</dbReference>
<dbReference type="GO" id="GO:0007165">
    <property type="term" value="P:signal transduction"/>
    <property type="evidence" value="ECO:0007669"/>
    <property type="project" value="InterPro"/>
</dbReference>
<proteinExistence type="predicted"/>
<evidence type="ECO:0000259" key="4">
    <source>
        <dbReference type="PROSITE" id="PS50104"/>
    </source>
</evidence>
<keyword evidence="3" id="KW-0520">NAD</keyword>
<dbReference type="SMART" id="SM00255">
    <property type="entry name" value="TIR"/>
    <property type="match status" value="1"/>
</dbReference>
<dbReference type="FunFam" id="3.40.50.10140:FF:000007">
    <property type="entry name" value="Disease resistance protein (TIR-NBS-LRR class)"/>
    <property type="match status" value="1"/>
</dbReference>
<dbReference type="OMA" id="HELPECI"/>
<dbReference type="InterPro" id="IPR000157">
    <property type="entry name" value="TIR_dom"/>
</dbReference>
<protein>
    <recommendedName>
        <fullName evidence="4">TIR domain-containing protein</fullName>
    </recommendedName>
</protein>
<evidence type="ECO:0000313" key="6">
    <source>
        <dbReference type="Proteomes" id="UP000188354"/>
    </source>
</evidence>
<dbReference type="Pfam" id="PF01582">
    <property type="entry name" value="TIR"/>
    <property type="match status" value="1"/>
</dbReference>
<dbReference type="EMBL" id="KV862263">
    <property type="protein sequence ID" value="OIV89660.1"/>
    <property type="molecule type" value="Genomic_DNA"/>
</dbReference>
<feature type="domain" description="TIR" evidence="4">
    <location>
        <begin position="21"/>
        <end position="184"/>
    </location>
</feature>
<dbReference type="Gene3D" id="3.40.50.10140">
    <property type="entry name" value="Toll/interleukin-1 receptor homology (TIR) domain"/>
    <property type="match status" value="1"/>
</dbReference>
<name>A0A1J7GJ05_LUPAN</name>
<gene>
    <name evidence="5" type="ORF">TanjilG_09384</name>
</gene>
<dbReference type="SMART" id="SM00369">
    <property type="entry name" value="LRR_TYP"/>
    <property type="match status" value="7"/>
</dbReference>
<dbReference type="Gene3D" id="3.80.10.10">
    <property type="entry name" value="Ribonuclease Inhibitor"/>
    <property type="match status" value="5"/>
</dbReference>
<dbReference type="InterPro" id="IPR035897">
    <property type="entry name" value="Toll_tir_struct_dom_sf"/>
</dbReference>
<dbReference type="InterPro" id="IPR050715">
    <property type="entry name" value="LRR-SigEffector_domain"/>
</dbReference>
<dbReference type="PROSITE" id="PS50104">
    <property type="entry name" value="TIR"/>
    <property type="match status" value="1"/>
</dbReference>
<dbReference type="PANTHER" id="PTHR45752">
    <property type="entry name" value="LEUCINE-RICH REPEAT-CONTAINING"/>
    <property type="match status" value="1"/>
</dbReference>
<dbReference type="InterPro" id="IPR032675">
    <property type="entry name" value="LRR_dom_sf"/>
</dbReference>
<dbReference type="PANTHER" id="PTHR45752:SF195">
    <property type="entry name" value="LEUCINE-RICH REPEAT (LRR) FAMILY PROTEIN-RELATED"/>
    <property type="match status" value="1"/>
</dbReference>
<dbReference type="STRING" id="3871.A0A1J7GJ05"/>